<dbReference type="Pfam" id="PF00282">
    <property type="entry name" value="Pyridoxal_deC"/>
    <property type="match status" value="1"/>
</dbReference>
<dbReference type="PANTHER" id="PTHR43321:SF6">
    <property type="entry name" value="GLUTAMATE DECARBOXYLASE"/>
    <property type="match status" value="1"/>
</dbReference>
<feature type="modified residue" description="N6-(pyridoxal phosphate)lysine" evidence="7">
    <location>
        <position position="286"/>
    </location>
</feature>
<dbReference type="GO" id="GO:0004351">
    <property type="term" value="F:glutamate decarboxylase activity"/>
    <property type="evidence" value="ECO:0007669"/>
    <property type="project" value="UniProtKB-EC"/>
</dbReference>
<dbReference type="eggNOG" id="KOG1383">
    <property type="taxonomic scope" value="Eukaryota"/>
</dbReference>
<accession>A1C4D7</accession>
<reference evidence="10 11" key="1">
    <citation type="journal article" date="2008" name="PLoS Genet.">
        <title>Genomic islands in the pathogenic filamentous fungus Aspergillus fumigatus.</title>
        <authorList>
            <person name="Fedorova N.D."/>
            <person name="Khaldi N."/>
            <person name="Joardar V.S."/>
            <person name="Maiti R."/>
            <person name="Amedeo P."/>
            <person name="Anderson M.J."/>
            <person name="Crabtree J."/>
            <person name="Silva J.C."/>
            <person name="Badger J.H."/>
            <person name="Albarraq A."/>
            <person name="Angiuoli S."/>
            <person name="Bussey H."/>
            <person name="Bowyer P."/>
            <person name="Cotty P.J."/>
            <person name="Dyer P.S."/>
            <person name="Egan A."/>
            <person name="Galens K."/>
            <person name="Fraser-Liggett C.M."/>
            <person name="Haas B.J."/>
            <person name="Inman J.M."/>
            <person name="Kent R."/>
            <person name="Lemieux S."/>
            <person name="Malavazi I."/>
            <person name="Orvis J."/>
            <person name="Roemer T."/>
            <person name="Ronning C.M."/>
            <person name="Sundaram J.P."/>
            <person name="Sutton G."/>
            <person name="Turner G."/>
            <person name="Venter J.C."/>
            <person name="White O.R."/>
            <person name="Whitty B.R."/>
            <person name="Youngman P."/>
            <person name="Wolfe K.H."/>
            <person name="Goldman G.H."/>
            <person name="Wortman J.R."/>
            <person name="Jiang B."/>
            <person name="Denning D.W."/>
            <person name="Nierman W.C."/>
        </authorList>
    </citation>
    <scope>NUCLEOTIDE SEQUENCE [LARGE SCALE GENOMIC DNA]</scope>
    <source>
        <strain evidence="11">ATCC 1007 / CBS 513.65 / DSM 816 / NCTC 3887 / NRRL 1</strain>
    </source>
</reference>
<organism evidence="10 11">
    <name type="scientific">Aspergillus clavatus (strain ATCC 1007 / CBS 513.65 / DSM 816 / NCTC 3887 / NRRL 1 / QM 1276 / 107)</name>
    <dbReference type="NCBI Taxonomy" id="344612"/>
    <lineage>
        <taxon>Eukaryota</taxon>
        <taxon>Fungi</taxon>
        <taxon>Dikarya</taxon>
        <taxon>Ascomycota</taxon>
        <taxon>Pezizomycotina</taxon>
        <taxon>Eurotiomycetes</taxon>
        <taxon>Eurotiomycetidae</taxon>
        <taxon>Eurotiales</taxon>
        <taxon>Aspergillaceae</taxon>
        <taxon>Aspergillus</taxon>
        <taxon>Aspergillus subgen. Fumigati</taxon>
    </lineage>
</organism>
<dbReference type="Gene3D" id="3.90.1150.160">
    <property type="match status" value="1"/>
</dbReference>
<keyword evidence="5 8" id="KW-0456">Lyase</keyword>
<dbReference type="FunFam" id="3.90.1150.160:FF:000004">
    <property type="entry name" value="Glutamate decarboxylase"/>
    <property type="match status" value="1"/>
</dbReference>
<evidence type="ECO:0000313" key="10">
    <source>
        <dbReference type="EMBL" id="EAW15277.1"/>
    </source>
</evidence>
<comment type="catalytic activity">
    <reaction evidence="6 9">
        <text>L-glutamate + H(+) = 4-aminobutanoate + CO2</text>
        <dbReference type="Rhea" id="RHEA:17785"/>
        <dbReference type="ChEBI" id="CHEBI:15378"/>
        <dbReference type="ChEBI" id="CHEBI:16526"/>
        <dbReference type="ChEBI" id="CHEBI:29985"/>
        <dbReference type="ChEBI" id="CHEBI:59888"/>
        <dbReference type="EC" id="4.1.1.15"/>
    </reaction>
</comment>
<name>A1C4D7_ASPCL</name>
<dbReference type="InterPro" id="IPR015424">
    <property type="entry name" value="PyrdxlP-dep_Trfase"/>
</dbReference>
<evidence type="ECO:0000313" key="11">
    <source>
        <dbReference type="Proteomes" id="UP000006701"/>
    </source>
</evidence>
<dbReference type="HOGENOM" id="CLU_019582_2_2_1"/>
<dbReference type="FunFam" id="4.10.280.50:FF:000001">
    <property type="entry name" value="Glutamate decarboxylase"/>
    <property type="match status" value="1"/>
</dbReference>
<dbReference type="GeneID" id="4708796"/>
<evidence type="ECO:0000256" key="8">
    <source>
        <dbReference type="RuleBase" id="RU000382"/>
    </source>
</evidence>
<dbReference type="GO" id="GO:0030170">
    <property type="term" value="F:pyridoxal phosphate binding"/>
    <property type="evidence" value="ECO:0007669"/>
    <property type="project" value="InterPro"/>
</dbReference>
<dbReference type="OMA" id="VGWVFWR"/>
<keyword evidence="9" id="KW-0210">Decarboxylase</keyword>
<dbReference type="InterPro" id="IPR002129">
    <property type="entry name" value="PyrdxlP-dep_de-COase"/>
</dbReference>
<evidence type="ECO:0000256" key="1">
    <source>
        <dbReference type="ARBA" id="ARBA00001933"/>
    </source>
</evidence>
<gene>
    <name evidence="10" type="ORF">ACLA_059420</name>
</gene>
<dbReference type="VEuPathDB" id="FungiDB:ACLA_059420"/>
<dbReference type="Proteomes" id="UP000006701">
    <property type="component" value="Unassembled WGS sequence"/>
</dbReference>
<dbReference type="OrthoDB" id="5152799at2759"/>
<dbReference type="Gene3D" id="3.40.640.10">
    <property type="entry name" value="Type I PLP-dependent aspartate aminotransferase-like (Major domain)"/>
    <property type="match status" value="1"/>
</dbReference>
<dbReference type="STRING" id="344612.A1C4D7"/>
<evidence type="ECO:0000256" key="4">
    <source>
        <dbReference type="ARBA" id="ARBA00022898"/>
    </source>
</evidence>
<keyword evidence="11" id="KW-1185">Reference proteome</keyword>
<dbReference type="InterPro" id="IPR015421">
    <property type="entry name" value="PyrdxlP-dep_Trfase_major"/>
</dbReference>
<evidence type="ECO:0000256" key="6">
    <source>
        <dbReference type="ARBA" id="ARBA00048868"/>
    </source>
</evidence>
<comment type="similarity">
    <text evidence="2 8">Belongs to the group II decarboxylase family.</text>
</comment>
<evidence type="ECO:0000256" key="5">
    <source>
        <dbReference type="ARBA" id="ARBA00023239"/>
    </source>
</evidence>
<evidence type="ECO:0000256" key="7">
    <source>
        <dbReference type="PIRSR" id="PIRSR602129-50"/>
    </source>
</evidence>
<dbReference type="SUPFAM" id="SSF53383">
    <property type="entry name" value="PLP-dependent transferases"/>
    <property type="match status" value="1"/>
</dbReference>
<dbReference type="EC" id="4.1.1.15" evidence="3 9"/>
<dbReference type="RefSeq" id="XP_001276703.1">
    <property type="nucleotide sequence ID" value="XM_001276702.1"/>
</dbReference>
<evidence type="ECO:0000256" key="9">
    <source>
        <dbReference type="RuleBase" id="RU361171"/>
    </source>
</evidence>
<evidence type="ECO:0000256" key="3">
    <source>
        <dbReference type="ARBA" id="ARBA00012421"/>
    </source>
</evidence>
<dbReference type="PANTHER" id="PTHR43321">
    <property type="entry name" value="GLUTAMATE DECARBOXYLASE"/>
    <property type="match status" value="1"/>
</dbReference>
<protein>
    <recommendedName>
        <fullName evidence="3 9">Glutamate decarboxylase</fullName>
        <ecNumber evidence="3 9">4.1.1.15</ecNumber>
    </recommendedName>
</protein>
<dbReference type="InterPro" id="IPR010107">
    <property type="entry name" value="Glutamate_decarboxylase"/>
</dbReference>
<dbReference type="KEGG" id="act:ACLA_059420"/>
<dbReference type="EMBL" id="DS026990">
    <property type="protein sequence ID" value="EAW15277.1"/>
    <property type="molecule type" value="Genomic_DNA"/>
</dbReference>
<comment type="cofactor">
    <cofactor evidence="1 7 8">
        <name>pyridoxal 5'-phosphate</name>
        <dbReference type="ChEBI" id="CHEBI:597326"/>
    </cofactor>
</comment>
<evidence type="ECO:0000256" key="2">
    <source>
        <dbReference type="ARBA" id="ARBA00009533"/>
    </source>
</evidence>
<dbReference type="AlphaFoldDB" id="A1C4D7"/>
<keyword evidence="4 7" id="KW-0663">Pyridoxal phosphate</keyword>
<dbReference type="Gene3D" id="4.10.280.50">
    <property type="match status" value="1"/>
</dbReference>
<proteinExistence type="inferred from homology"/>
<dbReference type="GO" id="GO:0005829">
    <property type="term" value="C:cytosol"/>
    <property type="evidence" value="ECO:0007669"/>
    <property type="project" value="TreeGrafter"/>
</dbReference>
<dbReference type="GO" id="GO:0006538">
    <property type="term" value="P:L-glutamate catabolic process"/>
    <property type="evidence" value="ECO:0007669"/>
    <property type="project" value="TreeGrafter"/>
</dbReference>
<sequence>MVHLSRVQKRTTPRRHANTKDVTDFVYGTRFAVEDLPRHQMAEKEMPPEVVYRLVKDELSLDGNPMLNLASFVTTYMEDEVQNLMTDALSKNFIDFEEYPQTSEIQNRCVNMIAELLHAPTTADGPDAQDAIGTSTIGSSEAIMLATLAMKRRWQNRRKAEGKDASRPNLIMNTAVHVCWEKAARYFDVEEKYVYCTETRFVIDPQEAVDMVDENTIGICTILGTTYTGQYEDVKAINDLLTERNIDCPIHVDAASGGFVAPFVNPSLKWDFQLPKVVSINISGHKYGLVYPGIGWVFWRSTEYLPQDLVFNVNYLGSEQATFTLNFSKGAANIIGQYYQLLRLGKHGYRAIMNTLSRIADHLAAELTNLGFIIMSDSGGNNLPLVAYRLPPNEDRLYDEYALAHVLRQRGWIVPAYTMAPKANNLKMMRVVLRDDFSMNRCEALIADIKMAMKSLDDMDAQMIQKYMERAAHQNKPLVDRQAAPVYQNEKHSLQGKTGKTHAIC</sequence>
<dbReference type="NCBIfam" id="TIGR01788">
    <property type="entry name" value="Glu-decarb-GAD"/>
    <property type="match status" value="1"/>
</dbReference>
<dbReference type="FunFam" id="3.40.640.10:FF:000017">
    <property type="entry name" value="Glutamate decarboxylase"/>
    <property type="match status" value="1"/>
</dbReference>